<dbReference type="OrthoDB" id="9789406at2"/>
<dbReference type="PIRSF" id="PIRSF000303">
    <property type="entry name" value="Glutathion_perox"/>
    <property type="match status" value="1"/>
</dbReference>
<evidence type="ECO:0000256" key="6">
    <source>
        <dbReference type="SAM" id="SignalP"/>
    </source>
</evidence>
<dbReference type="EMBL" id="FOZP01000010">
    <property type="protein sequence ID" value="SFS79652.1"/>
    <property type="molecule type" value="Genomic_DNA"/>
</dbReference>
<protein>
    <recommendedName>
        <fullName evidence="5">Glutathione peroxidase</fullName>
    </recommendedName>
</protein>
<keyword evidence="2 5" id="KW-0575">Peroxidase</keyword>
<keyword evidence="6" id="KW-0732">Signal</keyword>
<evidence type="ECO:0000256" key="5">
    <source>
        <dbReference type="RuleBase" id="RU000499"/>
    </source>
</evidence>
<gene>
    <name evidence="7" type="ORF">SAMN04488006_0089</name>
</gene>
<dbReference type="PANTHER" id="PTHR11592">
    <property type="entry name" value="GLUTATHIONE PEROXIDASE"/>
    <property type="match status" value="1"/>
</dbReference>
<evidence type="ECO:0000256" key="4">
    <source>
        <dbReference type="PIRSR" id="PIRSR000303-1"/>
    </source>
</evidence>
<dbReference type="PANTHER" id="PTHR11592:SF134">
    <property type="entry name" value="PHOSPHOLIPID HYDROPEROXIDE GLUTATHIONE PEROXIDASE"/>
    <property type="match status" value="1"/>
</dbReference>
<keyword evidence="8" id="KW-1185">Reference proteome</keyword>
<dbReference type="FunFam" id="3.40.30.10:FF:000010">
    <property type="entry name" value="Glutathione peroxidase"/>
    <property type="match status" value="1"/>
</dbReference>
<evidence type="ECO:0000256" key="3">
    <source>
        <dbReference type="ARBA" id="ARBA00023002"/>
    </source>
</evidence>
<dbReference type="SUPFAM" id="SSF52833">
    <property type="entry name" value="Thioredoxin-like"/>
    <property type="match status" value="1"/>
</dbReference>
<evidence type="ECO:0000313" key="8">
    <source>
        <dbReference type="Proteomes" id="UP000199312"/>
    </source>
</evidence>
<name>A0A1I6SRR6_9FLAO</name>
<dbReference type="PROSITE" id="PS51257">
    <property type="entry name" value="PROKAR_LIPOPROTEIN"/>
    <property type="match status" value="1"/>
</dbReference>
<feature type="active site" evidence="4">
    <location>
        <position position="73"/>
    </location>
</feature>
<comment type="similarity">
    <text evidence="1 5">Belongs to the glutathione peroxidase family.</text>
</comment>
<keyword evidence="3 5" id="KW-0560">Oxidoreductase</keyword>
<dbReference type="AlphaFoldDB" id="A0A1I6SRR6"/>
<dbReference type="InterPro" id="IPR036249">
    <property type="entry name" value="Thioredoxin-like_sf"/>
</dbReference>
<evidence type="ECO:0000256" key="2">
    <source>
        <dbReference type="ARBA" id="ARBA00022559"/>
    </source>
</evidence>
<dbReference type="CDD" id="cd00340">
    <property type="entry name" value="GSH_Peroxidase"/>
    <property type="match status" value="1"/>
</dbReference>
<feature type="chain" id="PRO_5011482394" description="Glutathione peroxidase" evidence="6">
    <location>
        <begin position="22"/>
        <end position="193"/>
    </location>
</feature>
<dbReference type="PRINTS" id="PR01011">
    <property type="entry name" value="GLUTPROXDASE"/>
</dbReference>
<dbReference type="InterPro" id="IPR000889">
    <property type="entry name" value="Glutathione_peroxidase"/>
</dbReference>
<dbReference type="GO" id="GO:0006979">
    <property type="term" value="P:response to oxidative stress"/>
    <property type="evidence" value="ECO:0007669"/>
    <property type="project" value="InterPro"/>
</dbReference>
<reference evidence="8" key="1">
    <citation type="submission" date="2016-10" db="EMBL/GenBank/DDBJ databases">
        <authorList>
            <person name="Varghese N."/>
            <person name="Submissions S."/>
        </authorList>
    </citation>
    <scope>NUCLEOTIDE SEQUENCE [LARGE SCALE GENOMIC DNA]</scope>
    <source>
        <strain evidence="8">DSM 24450</strain>
    </source>
</reference>
<dbReference type="PROSITE" id="PS00460">
    <property type="entry name" value="GLUTATHIONE_PEROXID_1"/>
    <property type="match status" value="1"/>
</dbReference>
<dbReference type="PROSITE" id="PS51355">
    <property type="entry name" value="GLUTATHIONE_PEROXID_3"/>
    <property type="match status" value="1"/>
</dbReference>
<dbReference type="InterPro" id="IPR029759">
    <property type="entry name" value="GPX_AS"/>
</dbReference>
<dbReference type="Gene3D" id="3.40.30.10">
    <property type="entry name" value="Glutaredoxin"/>
    <property type="match status" value="1"/>
</dbReference>
<dbReference type="Pfam" id="PF00255">
    <property type="entry name" value="GSHPx"/>
    <property type="match status" value="1"/>
</dbReference>
<proteinExistence type="inferred from homology"/>
<evidence type="ECO:0000256" key="1">
    <source>
        <dbReference type="ARBA" id="ARBA00006926"/>
    </source>
</evidence>
<accession>A0A1I6SRR6</accession>
<sequence length="193" mass="21890">MKKIIYFSFLCLLTISCKNNAQEKKEATNLKQTIMQPKTPIYTIAINNLNGDPINLADYKGKKILFVNVASECGFTPQYKDLQELHKTYGEKLVVIGLPCNQFGEQEPGSASEIQDFCSKNYGVEFLITEKIDVKGANQHSLYAWLTNKDLNGSKSSTVKWNFQKYLVDEQGNFIDFYYSITNPLATEITSKI</sequence>
<dbReference type="Proteomes" id="UP000199312">
    <property type="component" value="Unassembled WGS sequence"/>
</dbReference>
<dbReference type="GO" id="GO:0004601">
    <property type="term" value="F:peroxidase activity"/>
    <property type="evidence" value="ECO:0007669"/>
    <property type="project" value="UniProtKB-KW"/>
</dbReference>
<feature type="signal peptide" evidence="6">
    <location>
        <begin position="1"/>
        <end position="21"/>
    </location>
</feature>
<organism evidence="7 8">
    <name type="scientific">Lutibacter maritimus</name>
    <dbReference type="NCBI Taxonomy" id="593133"/>
    <lineage>
        <taxon>Bacteria</taxon>
        <taxon>Pseudomonadati</taxon>
        <taxon>Bacteroidota</taxon>
        <taxon>Flavobacteriia</taxon>
        <taxon>Flavobacteriales</taxon>
        <taxon>Flavobacteriaceae</taxon>
        <taxon>Lutibacter</taxon>
    </lineage>
</organism>
<evidence type="ECO:0000313" key="7">
    <source>
        <dbReference type="EMBL" id="SFS79652.1"/>
    </source>
</evidence>
<dbReference type="STRING" id="593133.SAMN04488006_0089"/>